<gene>
    <name evidence="2" type="ORF">GXM_04208</name>
</gene>
<keyword evidence="1" id="KW-1277">Toxin-antitoxin system</keyword>
<organism evidence="2 3">
    <name type="scientific">Nostoc sphaeroides CCNUC1</name>
    <dbReference type="NCBI Taxonomy" id="2653204"/>
    <lineage>
        <taxon>Bacteria</taxon>
        <taxon>Bacillati</taxon>
        <taxon>Cyanobacteriota</taxon>
        <taxon>Cyanophyceae</taxon>
        <taxon>Nostocales</taxon>
        <taxon>Nostocaceae</taxon>
        <taxon>Nostoc</taxon>
    </lineage>
</organism>
<evidence type="ECO:0000313" key="2">
    <source>
        <dbReference type="EMBL" id="QFS46727.1"/>
    </source>
</evidence>
<keyword evidence="3" id="KW-1185">Reference proteome</keyword>
<dbReference type="AlphaFoldDB" id="A0A5P8W1X6"/>
<evidence type="ECO:0000313" key="3">
    <source>
        <dbReference type="Proteomes" id="UP000326678"/>
    </source>
</evidence>
<dbReference type="Gene3D" id="3.30.2310.20">
    <property type="entry name" value="RelE-like"/>
    <property type="match status" value="1"/>
</dbReference>
<evidence type="ECO:0000256" key="1">
    <source>
        <dbReference type="ARBA" id="ARBA00022649"/>
    </source>
</evidence>
<accession>A0A5P8W1X6</accession>
<dbReference type="Pfam" id="PF05016">
    <property type="entry name" value="ParE_toxin"/>
    <property type="match status" value="1"/>
</dbReference>
<protein>
    <submittedName>
        <fullName evidence="2">Type II toxin-antitoxin system RelE/ParE family toxin</fullName>
    </submittedName>
</protein>
<name>A0A5P8W1X6_9NOSO</name>
<proteinExistence type="predicted"/>
<dbReference type="Proteomes" id="UP000326678">
    <property type="component" value="Chromosome Gxm1"/>
</dbReference>
<sequence>MSRCILAPSARLDLKEISRYITRFNPGAARKLNKKLYSSVSC</sequence>
<reference evidence="2 3" key="1">
    <citation type="submission" date="2019-10" db="EMBL/GenBank/DDBJ databases">
        <title>Genomic and transcriptomic insights into the perfect genentic adaptation of a filamentous nitrogen-fixing cyanobacterium to rice fields.</title>
        <authorList>
            <person name="Chen Z."/>
        </authorList>
    </citation>
    <scope>NUCLEOTIDE SEQUENCE [LARGE SCALE GENOMIC DNA]</scope>
    <source>
        <strain evidence="2">CCNUC1</strain>
    </source>
</reference>
<dbReference type="InterPro" id="IPR007712">
    <property type="entry name" value="RelE/ParE_toxin"/>
</dbReference>
<dbReference type="InterPro" id="IPR035093">
    <property type="entry name" value="RelE/ParE_toxin_dom_sf"/>
</dbReference>
<dbReference type="KEGG" id="nsh:GXM_04208"/>
<dbReference type="EMBL" id="CP045226">
    <property type="protein sequence ID" value="QFS46727.1"/>
    <property type="molecule type" value="Genomic_DNA"/>
</dbReference>